<gene>
    <name evidence="1" type="ORF">MNBD_CHLOROFLEXI01-796</name>
</gene>
<dbReference type="InterPro" id="IPR012334">
    <property type="entry name" value="Pectin_lyas_fold"/>
</dbReference>
<accession>A0A3B0UID2</accession>
<dbReference type="SUPFAM" id="SSF51126">
    <property type="entry name" value="Pectin lyase-like"/>
    <property type="match status" value="1"/>
</dbReference>
<dbReference type="Gene3D" id="2.160.20.10">
    <property type="entry name" value="Single-stranded right-handed beta-helix, Pectin lyase-like"/>
    <property type="match status" value="1"/>
</dbReference>
<dbReference type="InterPro" id="IPR006626">
    <property type="entry name" value="PbH1"/>
</dbReference>
<name>A0A3B0UID2_9ZZZZ</name>
<dbReference type="EMBL" id="UOEU01000087">
    <property type="protein sequence ID" value="VAW30795.1"/>
    <property type="molecule type" value="Genomic_DNA"/>
</dbReference>
<protein>
    <submittedName>
        <fullName evidence="1">Uncharacterized protein</fullName>
    </submittedName>
</protein>
<dbReference type="AlphaFoldDB" id="A0A3B0UID2"/>
<evidence type="ECO:0000313" key="1">
    <source>
        <dbReference type="EMBL" id="VAW30795.1"/>
    </source>
</evidence>
<sequence>MKMINLLKIAGSGVLFILLASWLITSTASQVRAEVAAPTTIIIDSSEDLSDSGNFDNETCTFTSGAIFVPAADGKCTLRRAILEAGARPDGDRPITIQFNIPTSDPNYNATLQIWEVQIDESFVWELDRRFIIDDGGQVTIDGDTQPGGRTDGPKIMVNTNRDNLAIFGRSLEVRTSNNVIRNLGFIGGGQIILYEAGNLIEDNWMGLTADGSGLSLASTASTQAMRSMARGGIIMPNEASDDNIIRNNRIIGASERAIRITSGGDNNLIEGNFIGMNADGLVPAPFNSGIDCTRELDYNVNLWYGGRSIQVTGSNNSIINNRFAGLHVTQSTNDTPPITMEISGDGHTVTGNIIGRDVAGNDIGVCGQGMLLQGTEHLVEFNTIVHSRNGFEPNDDGTDFDSAILTQSFDVGSGNWITVRKNTVIDAGEATHPDHVYRFASPGVPIELRQFNPAKVTNIDGVLVSGTQGDDAVVPGPTTISAACPNCQIYLYADDLDGRIEAHEFLGEATADGNGNWSATLSRPLTANEGLRTQSMANGNGVIHIFGAGTTSRLSDDLYTPTPEGYYLYLPTIIR</sequence>
<dbReference type="SMART" id="SM00710">
    <property type="entry name" value="PbH1"/>
    <property type="match status" value="5"/>
</dbReference>
<proteinExistence type="predicted"/>
<organism evidence="1">
    <name type="scientific">hydrothermal vent metagenome</name>
    <dbReference type="NCBI Taxonomy" id="652676"/>
    <lineage>
        <taxon>unclassified sequences</taxon>
        <taxon>metagenomes</taxon>
        <taxon>ecological metagenomes</taxon>
    </lineage>
</organism>
<dbReference type="InterPro" id="IPR011050">
    <property type="entry name" value="Pectin_lyase_fold/virulence"/>
</dbReference>
<reference evidence="1" key="1">
    <citation type="submission" date="2018-06" db="EMBL/GenBank/DDBJ databases">
        <authorList>
            <person name="Zhirakovskaya E."/>
        </authorList>
    </citation>
    <scope>NUCLEOTIDE SEQUENCE</scope>
</reference>